<accession>A0AAV7QC75</accession>
<gene>
    <name evidence="2" type="ORF">NDU88_003612</name>
</gene>
<comment type="caution">
    <text evidence="2">The sequence shown here is derived from an EMBL/GenBank/DDBJ whole genome shotgun (WGS) entry which is preliminary data.</text>
</comment>
<dbReference type="EMBL" id="JANPWB010000010">
    <property type="protein sequence ID" value="KAJ1137199.1"/>
    <property type="molecule type" value="Genomic_DNA"/>
</dbReference>
<evidence type="ECO:0000256" key="1">
    <source>
        <dbReference type="SAM" id="MobiDB-lite"/>
    </source>
</evidence>
<feature type="compositionally biased region" description="Gly residues" evidence="1">
    <location>
        <begin position="1"/>
        <end position="19"/>
    </location>
</feature>
<organism evidence="2 3">
    <name type="scientific">Pleurodeles waltl</name>
    <name type="common">Iberian ribbed newt</name>
    <dbReference type="NCBI Taxonomy" id="8319"/>
    <lineage>
        <taxon>Eukaryota</taxon>
        <taxon>Metazoa</taxon>
        <taxon>Chordata</taxon>
        <taxon>Craniata</taxon>
        <taxon>Vertebrata</taxon>
        <taxon>Euteleostomi</taxon>
        <taxon>Amphibia</taxon>
        <taxon>Batrachia</taxon>
        <taxon>Caudata</taxon>
        <taxon>Salamandroidea</taxon>
        <taxon>Salamandridae</taxon>
        <taxon>Pleurodelinae</taxon>
        <taxon>Pleurodeles</taxon>
    </lineage>
</organism>
<proteinExistence type="predicted"/>
<sequence length="145" mass="14703">MAVSGRGGGRWRGGVGGAAAEGRRRASPTRQTGPPAGLKTRTAGLRARGSRPGSAGPPGIGGASGLDPGAQRPGIPTSCSVSGRGSPRRQQRGMGQRRLERCCVSGGKESYSSLKGSTEEGAQGPQAAWGPRRTGWGRVTVNRGQ</sequence>
<dbReference type="Proteomes" id="UP001066276">
    <property type="component" value="Chromosome 6"/>
</dbReference>
<protein>
    <submittedName>
        <fullName evidence="2">Uncharacterized protein</fullName>
    </submittedName>
</protein>
<evidence type="ECO:0000313" key="3">
    <source>
        <dbReference type="Proteomes" id="UP001066276"/>
    </source>
</evidence>
<feature type="region of interest" description="Disordered" evidence="1">
    <location>
        <begin position="1"/>
        <end position="145"/>
    </location>
</feature>
<keyword evidence="3" id="KW-1185">Reference proteome</keyword>
<dbReference type="AlphaFoldDB" id="A0AAV7QC75"/>
<evidence type="ECO:0000313" key="2">
    <source>
        <dbReference type="EMBL" id="KAJ1137199.1"/>
    </source>
</evidence>
<reference evidence="2" key="1">
    <citation type="journal article" date="2022" name="bioRxiv">
        <title>Sequencing and chromosome-scale assembly of the giantPleurodeles waltlgenome.</title>
        <authorList>
            <person name="Brown T."/>
            <person name="Elewa A."/>
            <person name="Iarovenko S."/>
            <person name="Subramanian E."/>
            <person name="Araus A.J."/>
            <person name="Petzold A."/>
            <person name="Susuki M."/>
            <person name="Suzuki K.-i.T."/>
            <person name="Hayashi T."/>
            <person name="Toyoda A."/>
            <person name="Oliveira C."/>
            <person name="Osipova E."/>
            <person name="Leigh N.D."/>
            <person name="Simon A."/>
            <person name="Yun M.H."/>
        </authorList>
    </citation>
    <scope>NUCLEOTIDE SEQUENCE</scope>
    <source>
        <strain evidence="2">20211129_DDA</strain>
        <tissue evidence="2">Liver</tissue>
    </source>
</reference>
<name>A0AAV7QC75_PLEWA</name>